<dbReference type="AlphaFoldDB" id="A0A239BCY5"/>
<evidence type="ECO:0000313" key="5">
    <source>
        <dbReference type="Proteomes" id="UP000198281"/>
    </source>
</evidence>
<dbReference type="InterPro" id="IPR016181">
    <property type="entry name" value="Acyl_CoA_acyltransferase"/>
</dbReference>
<dbReference type="InterPro" id="IPR000182">
    <property type="entry name" value="GNAT_dom"/>
</dbReference>
<name>A0A239BCY5_9SPHN</name>
<evidence type="ECO:0000256" key="1">
    <source>
        <dbReference type="ARBA" id="ARBA00022679"/>
    </source>
</evidence>
<gene>
    <name evidence="4" type="ORF">SAMN06295912_10180</name>
</gene>
<reference evidence="5" key="1">
    <citation type="submission" date="2017-06" db="EMBL/GenBank/DDBJ databases">
        <authorList>
            <person name="Varghese N."/>
            <person name="Submissions S."/>
        </authorList>
    </citation>
    <scope>NUCLEOTIDE SEQUENCE [LARGE SCALE GENOMIC DNA]</scope>
    <source>
        <strain evidence="5">LNB2</strain>
    </source>
</reference>
<keyword evidence="2" id="KW-0012">Acyltransferase</keyword>
<evidence type="ECO:0000313" key="4">
    <source>
        <dbReference type="EMBL" id="SNS05817.1"/>
    </source>
</evidence>
<accession>A0A239BCY5</accession>
<feature type="domain" description="N-acetyltransferase" evidence="3">
    <location>
        <begin position="10"/>
        <end position="160"/>
    </location>
</feature>
<protein>
    <submittedName>
        <fullName evidence="4">Ribosomal-protein-alanine N-acetyltransferase</fullName>
    </submittedName>
</protein>
<dbReference type="Pfam" id="PF00583">
    <property type="entry name" value="Acetyltransf_1"/>
    <property type="match status" value="1"/>
</dbReference>
<dbReference type="OrthoDB" id="9804026at2"/>
<dbReference type="SUPFAM" id="SSF55729">
    <property type="entry name" value="Acyl-CoA N-acyltransferases (Nat)"/>
    <property type="match status" value="1"/>
</dbReference>
<dbReference type="PANTHER" id="PTHR43420:SF12">
    <property type="entry name" value="N-ACETYLTRANSFERASE DOMAIN-CONTAINING PROTEIN"/>
    <property type="match status" value="1"/>
</dbReference>
<dbReference type="Proteomes" id="UP000198281">
    <property type="component" value="Unassembled WGS sequence"/>
</dbReference>
<dbReference type="GO" id="GO:0016747">
    <property type="term" value="F:acyltransferase activity, transferring groups other than amino-acyl groups"/>
    <property type="evidence" value="ECO:0007669"/>
    <property type="project" value="InterPro"/>
</dbReference>
<dbReference type="EMBL" id="FZOS01000001">
    <property type="protein sequence ID" value="SNS05817.1"/>
    <property type="molecule type" value="Genomic_DNA"/>
</dbReference>
<dbReference type="CDD" id="cd04301">
    <property type="entry name" value="NAT_SF"/>
    <property type="match status" value="1"/>
</dbReference>
<evidence type="ECO:0000259" key="3">
    <source>
        <dbReference type="PROSITE" id="PS51186"/>
    </source>
</evidence>
<keyword evidence="5" id="KW-1185">Reference proteome</keyword>
<dbReference type="PROSITE" id="PS51186">
    <property type="entry name" value="GNAT"/>
    <property type="match status" value="1"/>
</dbReference>
<dbReference type="InterPro" id="IPR050680">
    <property type="entry name" value="YpeA/RimI_acetyltransf"/>
</dbReference>
<sequence length="164" mass="18122">MSTAPLPEALKLAEGSAFDIGAVMDVMEASFDPVFGEAWSAQQCLGILDLPGVWLIIAWWDGAPAGFALTRMILDEAELLLIGVVPEHRRRGIAQSLLDATMETARAKGVRHLHLEVRQGNCAIELYNRNGFHQVGRRRDYYRGGDGSLFDALSLTKPLLRDFK</sequence>
<evidence type="ECO:0000256" key="2">
    <source>
        <dbReference type="ARBA" id="ARBA00023315"/>
    </source>
</evidence>
<dbReference type="Gene3D" id="3.40.630.30">
    <property type="match status" value="1"/>
</dbReference>
<proteinExistence type="predicted"/>
<keyword evidence="1 4" id="KW-0808">Transferase</keyword>
<organism evidence="4 5">
    <name type="scientific">Edaphosphingomonas laterariae</name>
    <dbReference type="NCBI Taxonomy" id="861865"/>
    <lineage>
        <taxon>Bacteria</taxon>
        <taxon>Pseudomonadati</taxon>
        <taxon>Pseudomonadota</taxon>
        <taxon>Alphaproteobacteria</taxon>
        <taxon>Sphingomonadales</taxon>
        <taxon>Rhizorhabdaceae</taxon>
        <taxon>Edaphosphingomonas</taxon>
    </lineage>
</organism>
<dbReference type="PANTHER" id="PTHR43420">
    <property type="entry name" value="ACETYLTRANSFERASE"/>
    <property type="match status" value="1"/>
</dbReference>